<feature type="domain" description="MacB-like periplasmic core" evidence="9">
    <location>
        <begin position="23"/>
        <end position="233"/>
    </location>
</feature>
<dbReference type="InterPro" id="IPR051447">
    <property type="entry name" value="Lipoprotein-release_system"/>
</dbReference>
<comment type="caution">
    <text evidence="10">The sequence shown here is derived from an EMBL/GenBank/DDBJ whole genome shotgun (WGS) entry which is preliminary data.</text>
</comment>
<dbReference type="InterPro" id="IPR003838">
    <property type="entry name" value="ABC3_permease_C"/>
</dbReference>
<dbReference type="PANTHER" id="PTHR30489">
    <property type="entry name" value="LIPOPROTEIN-RELEASING SYSTEM TRANSMEMBRANE PROTEIN LOLE"/>
    <property type="match status" value="1"/>
</dbReference>
<reference evidence="10 11" key="1">
    <citation type="journal article" date="2018" name="ISME J.">
        <title>A methanotrophic archaeon couples anaerobic oxidation of methane to Fe(III) reduction.</title>
        <authorList>
            <person name="Cai C."/>
            <person name="Leu A.O."/>
            <person name="Xie G.J."/>
            <person name="Guo J."/>
            <person name="Feng Y."/>
            <person name="Zhao J.X."/>
            <person name="Tyson G.W."/>
            <person name="Yuan Z."/>
            <person name="Hu S."/>
        </authorList>
    </citation>
    <scope>NUCLEOTIDE SEQUENCE [LARGE SCALE GENOMIC DNA]</scope>
    <source>
        <strain evidence="10">FeB_12</strain>
    </source>
</reference>
<comment type="subcellular location">
    <subcellularLocation>
        <location evidence="1">Cell membrane</location>
        <topology evidence="1">Multi-pass membrane protein</topology>
    </subcellularLocation>
</comment>
<feature type="transmembrane region" description="Helical" evidence="7">
    <location>
        <begin position="21"/>
        <end position="43"/>
    </location>
</feature>
<evidence type="ECO:0000256" key="7">
    <source>
        <dbReference type="SAM" id="Phobius"/>
    </source>
</evidence>
<dbReference type="InterPro" id="IPR025857">
    <property type="entry name" value="MacB_PCD"/>
</dbReference>
<evidence type="ECO:0000313" key="11">
    <source>
        <dbReference type="Proteomes" id="UP000250918"/>
    </source>
</evidence>
<evidence type="ECO:0000256" key="6">
    <source>
        <dbReference type="ARBA" id="ARBA00023136"/>
    </source>
</evidence>
<evidence type="ECO:0000256" key="5">
    <source>
        <dbReference type="ARBA" id="ARBA00022989"/>
    </source>
</evidence>
<protein>
    <recommendedName>
        <fullName evidence="12">ABC transporter permease</fullName>
    </recommendedName>
</protein>
<keyword evidence="4 7" id="KW-0812">Transmembrane</keyword>
<feature type="transmembrane region" description="Helical" evidence="7">
    <location>
        <begin position="318"/>
        <end position="344"/>
    </location>
</feature>
<dbReference type="Pfam" id="PF02687">
    <property type="entry name" value="FtsX"/>
    <property type="match status" value="1"/>
</dbReference>
<dbReference type="AlphaFoldDB" id="A0A855X2G1"/>
<organism evidence="10 11">
    <name type="scientific">candidate division GN15 bacterium</name>
    <dbReference type="NCBI Taxonomy" id="2072418"/>
    <lineage>
        <taxon>Bacteria</taxon>
        <taxon>candidate division GN15</taxon>
    </lineage>
</organism>
<dbReference type="Proteomes" id="UP000250918">
    <property type="component" value="Unassembled WGS sequence"/>
</dbReference>
<evidence type="ECO:0000259" key="9">
    <source>
        <dbReference type="Pfam" id="PF12704"/>
    </source>
</evidence>
<feature type="transmembrane region" description="Helical" evidence="7">
    <location>
        <begin position="375"/>
        <end position="395"/>
    </location>
</feature>
<dbReference type="GO" id="GO:0098797">
    <property type="term" value="C:plasma membrane protein complex"/>
    <property type="evidence" value="ECO:0007669"/>
    <property type="project" value="TreeGrafter"/>
</dbReference>
<comment type="similarity">
    <text evidence="2">Belongs to the ABC-4 integral membrane protein family. LolC/E subfamily.</text>
</comment>
<sequence length="408" mass="44871">MSFETYIARRYFKSGRFFINVSTWITIIGVTLGVATVCFVMSMHNGFETEVRNRLLGTTSHISIFPLRGGLIEDYNGLLAKLDEIDGVEAASPFIYYKVAISSASEGDGIVVRGIEPELEQQTADISKNIVAGRYSFEKTVLDGDSVSGILLGSSLADRLAVSIGDPVVLYSLRGEDLRTGARPRVAKFYVSGIFETGMYDFDAQLAYISLQSAQHLFKTGDAVTAVHLKLRDIYLAEPLTPVIDSVLNNQYDVVPWYVMHKNLFTWIAIEKKILFLGFILIVIVAAFSIISTLVMLTMEKRAEIGILKTMGTTPASIARIFVYKGLLIGMVGVVSGWAIALLAGAIQNHYRLISLPADIYFISYLPIETHPLDFLVAGAITFVICFLAALYPAVQAARLPVVDVLRQ</sequence>
<dbReference type="PANTHER" id="PTHR30489:SF0">
    <property type="entry name" value="LIPOPROTEIN-RELEASING SYSTEM TRANSMEMBRANE PROTEIN LOLE"/>
    <property type="match status" value="1"/>
</dbReference>
<dbReference type="EMBL" id="PQAP01000042">
    <property type="protein sequence ID" value="PWB74027.1"/>
    <property type="molecule type" value="Genomic_DNA"/>
</dbReference>
<evidence type="ECO:0000256" key="3">
    <source>
        <dbReference type="ARBA" id="ARBA00022475"/>
    </source>
</evidence>
<keyword evidence="3" id="KW-1003">Cell membrane</keyword>
<evidence type="ECO:0000256" key="4">
    <source>
        <dbReference type="ARBA" id="ARBA00022692"/>
    </source>
</evidence>
<name>A0A855X2G1_9BACT</name>
<keyword evidence="6 7" id="KW-0472">Membrane</keyword>
<evidence type="ECO:0000256" key="1">
    <source>
        <dbReference type="ARBA" id="ARBA00004651"/>
    </source>
</evidence>
<accession>A0A855X2G1</accession>
<keyword evidence="5 7" id="KW-1133">Transmembrane helix</keyword>
<evidence type="ECO:0008006" key="12">
    <source>
        <dbReference type="Google" id="ProtNLM"/>
    </source>
</evidence>
<dbReference type="Pfam" id="PF12704">
    <property type="entry name" value="MacB_PCD"/>
    <property type="match status" value="1"/>
</dbReference>
<gene>
    <name evidence="10" type="ORF">C3F09_04465</name>
</gene>
<evidence type="ECO:0000256" key="2">
    <source>
        <dbReference type="ARBA" id="ARBA00005236"/>
    </source>
</evidence>
<feature type="domain" description="ABC3 transporter permease C-terminal" evidence="8">
    <location>
        <begin position="278"/>
        <end position="401"/>
    </location>
</feature>
<proteinExistence type="inferred from homology"/>
<dbReference type="GO" id="GO:0044874">
    <property type="term" value="P:lipoprotein localization to outer membrane"/>
    <property type="evidence" value="ECO:0007669"/>
    <property type="project" value="TreeGrafter"/>
</dbReference>
<evidence type="ECO:0000259" key="8">
    <source>
        <dbReference type="Pfam" id="PF02687"/>
    </source>
</evidence>
<feature type="transmembrane region" description="Helical" evidence="7">
    <location>
        <begin position="274"/>
        <end position="297"/>
    </location>
</feature>
<evidence type="ECO:0000313" key="10">
    <source>
        <dbReference type="EMBL" id="PWB74027.1"/>
    </source>
</evidence>